<reference evidence="1" key="1">
    <citation type="submission" date="2013-08" db="EMBL/GenBank/DDBJ databases">
        <authorList>
            <person name="Mendez C."/>
            <person name="Richter M."/>
            <person name="Ferrer M."/>
            <person name="Sanchez J."/>
        </authorList>
    </citation>
    <scope>NUCLEOTIDE SEQUENCE</scope>
</reference>
<dbReference type="AlphaFoldDB" id="T1CGF7"/>
<protein>
    <recommendedName>
        <fullName evidence="2">ABC transporter ATP-binding protein</fullName>
    </recommendedName>
</protein>
<gene>
    <name evidence="1" type="ORF">B1A_00379</name>
</gene>
<evidence type="ECO:0000313" key="1">
    <source>
        <dbReference type="EMBL" id="EQD80918.1"/>
    </source>
</evidence>
<name>T1CGF7_9ZZZZ</name>
<sequence>MLVLDEPTGNLDLVSAQALEDGLGTYHGTLIAVTHD</sequence>
<organism evidence="1">
    <name type="scientific">mine drainage metagenome</name>
    <dbReference type="NCBI Taxonomy" id="410659"/>
    <lineage>
        <taxon>unclassified sequences</taxon>
        <taxon>metagenomes</taxon>
        <taxon>ecological metagenomes</taxon>
    </lineage>
</organism>
<dbReference type="EMBL" id="AUZX01000289">
    <property type="protein sequence ID" value="EQD80918.1"/>
    <property type="molecule type" value="Genomic_DNA"/>
</dbReference>
<reference evidence="1" key="2">
    <citation type="journal article" date="2014" name="ISME J.">
        <title>Microbial stratification in low pH oxic and suboxic macroscopic growths along an acid mine drainage.</title>
        <authorList>
            <person name="Mendez-Garcia C."/>
            <person name="Mesa V."/>
            <person name="Sprenger R.R."/>
            <person name="Richter M."/>
            <person name="Diez M.S."/>
            <person name="Solano J."/>
            <person name="Bargiela R."/>
            <person name="Golyshina O.V."/>
            <person name="Manteca A."/>
            <person name="Ramos J.L."/>
            <person name="Gallego J.R."/>
            <person name="Llorente I."/>
            <person name="Martins Dos Santos V.A."/>
            <person name="Jensen O.N."/>
            <person name="Pelaez A.I."/>
            <person name="Sanchez J."/>
            <person name="Ferrer M."/>
        </authorList>
    </citation>
    <scope>NUCLEOTIDE SEQUENCE</scope>
</reference>
<dbReference type="SUPFAM" id="SSF52540">
    <property type="entry name" value="P-loop containing nucleoside triphosphate hydrolases"/>
    <property type="match status" value="1"/>
</dbReference>
<dbReference type="Gene3D" id="3.40.50.300">
    <property type="entry name" value="P-loop containing nucleotide triphosphate hydrolases"/>
    <property type="match status" value="1"/>
</dbReference>
<comment type="caution">
    <text evidence="1">The sequence shown here is derived from an EMBL/GenBank/DDBJ whole genome shotgun (WGS) entry which is preliminary data.</text>
</comment>
<accession>T1CGF7</accession>
<feature type="non-terminal residue" evidence="1">
    <location>
        <position position="36"/>
    </location>
</feature>
<proteinExistence type="predicted"/>
<evidence type="ECO:0008006" key="2">
    <source>
        <dbReference type="Google" id="ProtNLM"/>
    </source>
</evidence>
<dbReference type="InterPro" id="IPR027417">
    <property type="entry name" value="P-loop_NTPase"/>
</dbReference>